<name>A0A227KRU9_9BURK</name>
<dbReference type="GO" id="GO:0019305">
    <property type="term" value="P:dTDP-rhamnose biosynthetic process"/>
    <property type="evidence" value="ECO:0007669"/>
    <property type="project" value="UniProtKB-UniRule"/>
</dbReference>
<dbReference type="GeneID" id="78363423"/>
<accession>A0A227KRU9</accession>
<feature type="active site" description="Proton donor" evidence="5">
    <location>
        <position position="130"/>
    </location>
</feature>
<evidence type="ECO:0000313" key="8">
    <source>
        <dbReference type="EMBL" id="OXE51219.1"/>
    </source>
</evidence>
<dbReference type="EMBL" id="NHMP01000001">
    <property type="protein sequence ID" value="OXE51219.1"/>
    <property type="molecule type" value="Genomic_DNA"/>
</dbReference>
<protein>
    <recommendedName>
        <fullName evidence="4 7">dTDP-4-dehydrorhamnose 3,5-epimerase</fullName>
        <ecNumber evidence="3 7">5.1.3.13</ecNumber>
    </recommendedName>
    <alternativeName>
        <fullName evidence="7">Thymidine diphospho-4-keto-rhamnose 3,5-epimerase</fullName>
    </alternativeName>
</protein>
<evidence type="ECO:0000256" key="7">
    <source>
        <dbReference type="RuleBase" id="RU364069"/>
    </source>
</evidence>
<gene>
    <name evidence="8" type="ORF">ADH67_02685</name>
</gene>
<evidence type="ECO:0000256" key="4">
    <source>
        <dbReference type="ARBA" id="ARBA00019595"/>
    </source>
</evidence>
<dbReference type="InterPro" id="IPR014710">
    <property type="entry name" value="RmlC-like_jellyroll"/>
</dbReference>
<dbReference type="GO" id="GO:0005829">
    <property type="term" value="C:cytosol"/>
    <property type="evidence" value="ECO:0007669"/>
    <property type="project" value="TreeGrafter"/>
</dbReference>
<comment type="pathway">
    <text evidence="7">Carbohydrate biosynthesis; dTDP-L-rhamnose biosynthesis.</text>
</comment>
<dbReference type="GO" id="GO:0000271">
    <property type="term" value="P:polysaccharide biosynthetic process"/>
    <property type="evidence" value="ECO:0007669"/>
    <property type="project" value="TreeGrafter"/>
</dbReference>
<organism evidence="8 9">
    <name type="scientific">Turicimonas muris</name>
    <dbReference type="NCBI Taxonomy" id="1796652"/>
    <lineage>
        <taxon>Bacteria</taxon>
        <taxon>Pseudomonadati</taxon>
        <taxon>Pseudomonadota</taxon>
        <taxon>Betaproteobacteria</taxon>
        <taxon>Burkholderiales</taxon>
        <taxon>Sutterellaceae</taxon>
        <taxon>Turicimonas</taxon>
    </lineage>
</organism>
<reference evidence="9" key="1">
    <citation type="submission" date="2017-05" db="EMBL/GenBank/DDBJ databases">
        <title>Improved OligoMM genomes.</title>
        <authorList>
            <person name="Garzetti D."/>
        </authorList>
    </citation>
    <scope>NUCLEOTIDE SEQUENCE [LARGE SCALE GENOMIC DNA]</scope>
    <source>
        <strain evidence="9">YL45</strain>
    </source>
</reference>
<proteinExistence type="inferred from homology"/>
<keyword evidence="9" id="KW-1185">Reference proteome</keyword>
<dbReference type="Proteomes" id="UP000214610">
    <property type="component" value="Unassembled WGS sequence"/>
</dbReference>
<dbReference type="GO" id="GO:0008830">
    <property type="term" value="F:dTDP-4-dehydrorhamnose 3,5-epimerase activity"/>
    <property type="evidence" value="ECO:0007669"/>
    <property type="project" value="UniProtKB-UniRule"/>
</dbReference>
<evidence type="ECO:0000313" key="9">
    <source>
        <dbReference type="Proteomes" id="UP000214610"/>
    </source>
</evidence>
<comment type="catalytic activity">
    <reaction evidence="1 7">
        <text>dTDP-4-dehydro-6-deoxy-alpha-D-glucose = dTDP-4-dehydro-beta-L-rhamnose</text>
        <dbReference type="Rhea" id="RHEA:16969"/>
        <dbReference type="ChEBI" id="CHEBI:57649"/>
        <dbReference type="ChEBI" id="CHEBI:62830"/>
        <dbReference type="EC" id="5.1.3.13"/>
    </reaction>
</comment>
<evidence type="ECO:0000256" key="5">
    <source>
        <dbReference type="PIRSR" id="PIRSR600888-1"/>
    </source>
</evidence>
<sequence length="178" mass="20546">MQVEELPIKGVLKLTPKIYKDNRGLFLETWQKKRYEEFGVPTEFVQDNLSISSKNVLRGLHFQKEHPQGKLITLLKGKIFDVVVDFRKYSPTFGQWAGTYLSAENFEQLWIPPGLAHGFLVCSDEALFNYKCTEYYYPQDEKTILWNDPTLEIEWPLSASPILSAKDECGTSFEAEAK</sequence>
<evidence type="ECO:0000256" key="1">
    <source>
        <dbReference type="ARBA" id="ARBA00001298"/>
    </source>
</evidence>
<dbReference type="SUPFAM" id="SSF51182">
    <property type="entry name" value="RmlC-like cupins"/>
    <property type="match status" value="1"/>
</dbReference>
<feature type="site" description="Participates in a stacking interaction with the thymidine ring of dTDP-4-oxo-6-deoxyglucose" evidence="6">
    <location>
        <position position="136"/>
    </location>
</feature>
<dbReference type="UniPathway" id="UPA00124"/>
<dbReference type="RefSeq" id="WP_066591384.1">
    <property type="nucleotide sequence ID" value="NZ_CAJTBZ010000042.1"/>
</dbReference>
<feature type="active site" description="Proton acceptor" evidence="5">
    <location>
        <position position="61"/>
    </location>
</feature>
<dbReference type="PANTHER" id="PTHR21047:SF2">
    <property type="entry name" value="THYMIDINE DIPHOSPHO-4-KETO-RHAMNOSE 3,5-EPIMERASE"/>
    <property type="match status" value="1"/>
</dbReference>
<dbReference type="InterPro" id="IPR000888">
    <property type="entry name" value="RmlC-like"/>
</dbReference>
<dbReference type="CDD" id="cd00438">
    <property type="entry name" value="cupin_RmlC"/>
    <property type="match status" value="1"/>
</dbReference>
<dbReference type="Gene3D" id="2.60.120.10">
    <property type="entry name" value="Jelly Rolls"/>
    <property type="match status" value="1"/>
</dbReference>
<evidence type="ECO:0000256" key="3">
    <source>
        <dbReference type="ARBA" id="ARBA00012098"/>
    </source>
</evidence>
<dbReference type="Pfam" id="PF00908">
    <property type="entry name" value="dTDP_sugar_isom"/>
    <property type="match status" value="1"/>
</dbReference>
<comment type="function">
    <text evidence="2 7">Catalyzes the epimerization of the C3' and C5'positions of dTDP-6-deoxy-D-xylo-4-hexulose, forming dTDP-6-deoxy-L-lyxo-4-hexulose.</text>
</comment>
<dbReference type="AlphaFoldDB" id="A0A227KRU9"/>
<dbReference type="PANTHER" id="PTHR21047">
    <property type="entry name" value="DTDP-6-DEOXY-D-GLUCOSE-3,5 EPIMERASE"/>
    <property type="match status" value="1"/>
</dbReference>
<comment type="similarity">
    <text evidence="7">Belongs to the dTDP-4-dehydrorhamnose 3,5-epimerase family.</text>
</comment>
<keyword evidence="7" id="KW-0413">Isomerase</keyword>
<evidence type="ECO:0000256" key="6">
    <source>
        <dbReference type="PIRSR" id="PIRSR600888-3"/>
    </source>
</evidence>
<dbReference type="InterPro" id="IPR011051">
    <property type="entry name" value="RmlC_Cupin_sf"/>
</dbReference>
<dbReference type="NCBIfam" id="TIGR01221">
    <property type="entry name" value="rmlC"/>
    <property type="match status" value="1"/>
</dbReference>
<comment type="caution">
    <text evidence="8">The sequence shown here is derived from an EMBL/GenBank/DDBJ whole genome shotgun (WGS) entry which is preliminary data.</text>
</comment>
<comment type="subunit">
    <text evidence="7">Homodimer.</text>
</comment>
<dbReference type="EC" id="5.1.3.13" evidence="3 7"/>
<evidence type="ECO:0000256" key="2">
    <source>
        <dbReference type="ARBA" id="ARBA00001997"/>
    </source>
</evidence>